<keyword evidence="12 13" id="KW-0472">Membrane</keyword>
<feature type="domain" description="Peptidase M50" evidence="14">
    <location>
        <begin position="132"/>
        <end position="193"/>
    </location>
</feature>
<dbReference type="PANTHER" id="PTHR35864:SF1">
    <property type="entry name" value="ZINC METALLOPROTEASE YWHC-RELATED"/>
    <property type="match status" value="1"/>
</dbReference>
<protein>
    <submittedName>
        <fullName evidence="15">Membrane-associated zinc metalloprotease, S2P/M50 family</fullName>
    </submittedName>
</protein>
<dbReference type="InterPro" id="IPR052348">
    <property type="entry name" value="Metallopeptidase_M50B"/>
</dbReference>
<sequence length="219" mass="24152">MGFIDNIDIVKVATIVISLIIAIVGHEIAHGYVAYKFGDNTAKNLGRLSVNPIKHIDPVGTIVVPLVLYLSTGMMFGWAKPVPVNTYTVVRNGGYKAAIYVSLAGICYNVILGILSLFVLKALLNIETFEILLQFLFTLALLNLMLAIFNLYPIPPLDGFHALEYALRNFGFHALAEKLEGISRYGFVILIIILVSPLKDTIFYPTRYVLDIASSFING</sequence>
<dbReference type="Proteomes" id="UP000066049">
    <property type="component" value="Chromosome"/>
</dbReference>
<keyword evidence="6 13" id="KW-0812">Transmembrane</keyword>
<accession>A0A0M4STW9</accession>
<comment type="cofactor">
    <cofactor evidence="1">
        <name>Zn(2+)</name>
        <dbReference type="ChEBI" id="CHEBI:29105"/>
    </cofactor>
</comment>
<evidence type="ECO:0000256" key="7">
    <source>
        <dbReference type="ARBA" id="ARBA00022723"/>
    </source>
</evidence>
<evidence type="ECO:0000256" key="1">
    <source>
        <dbReference type="ARBA" id="ARBA00001947"/>
    </source>
</evidence>
<evidence type="ECO:0000256" key="5">
    <source>
        <dbReference type="ARBA" id="ARBA00022670"/>
    </source>
</evidence>
<dbReference type="CDD" id="cd06158">
    <property type="entry name" value="S2P-M50_like_1"/>
    <property type="match status" value="1"/>
</dbReference>
<comment type="subcellular location">
    <subcellularLocation>
        <location evidence="2">Cell membrane</location>
        <topology evidence="2">Multi-pass membrane protein</topology>
    </subcellularLocation>
</comment>
<evidence type="ECO:0000259" key="14">
    <source>
        <dbReference type="Pfam" id="PF02163"/>
    </source>
</evidence>
<dbReference type="EMBL" id="CP012541">
    <property type="protein sequence ID" value="ALF47291.1"/>
    <property type="molecule type" value="Genomic_DNA"/>
</dbReference>
<keyword evidence="5 15" id="KW-0645">Protease</keyword>
<name>A0A0M4STW9_9BACT</name>
<evidence type="ECO:0000256" key="2">
    <source>
        <dbReference type="ARBA" id="ARBA00004651"/>
    </source>
</evidence>
<dbReference type="Pfam" id="PF02163">
    <property type="entry name" value="Peptidase_M50"/>
    <property type="match status" value="1"/>
</dbReference>
<dbReference type="InterPro" id="IPR044537">
    <property type="entry name" value="Rip2-like"/>
</dbReference>
<dbReference type="InterPro" id="IPR008915">
    <property type="entry name" value="Peptidase_M50"/>
</dbReference>
<evidence type="ECO:0000313" key="16">
    <source>
        <dbReference type="Proteomes" id="UP000066049"/>
    </source>
</evidence>
<keyword evidence="7" id="KW-0479">Metal-binding</keyword>
<evidence type="ECO:0000313" key="15">
    <source>
        <dbReference type="EMBL" id="ALF47291.1"/>
    </source>
</evidence>
<dbReference type="KEGG" id="ccoc:CCON33237_0593"/>
<dbReference type="AlphaFoldDB" id="A0A0M4STW9"/>
<comment type="similarity">
    <text evidence="3">Belongs to the peptidase M50B family.</text>
</comment>
<dbReference type="PATRIC" id="fig|199.248.peg.623"/>
<feature type="transmembrane region" description="Helical" evidence="13">
    <location>
        <begin position="12"/>
        <end position="35"/>
    </location>
</feature>
<dbReference type="GO" id="GO:0046872">
    <property type="term" value="F:metal ion binding"/>
    <property type="evidence" value="ECO:0007669"/>
    <property type="project" value="UniProtKB-KW"/>
</dbReference>
<evidence type="ECO:0000256" key="6">
    <source>
        <dbReference type="ARBA" id="ARBA00022692"/>
    </source>
</evidence>
<dbReference type="GO" id="GO:0006508">
    <property type="term" value="P:proteolysis"/>
    <property type="evidence" value="ECO:0007669"/>
    <property type="project" value="UniProtKB-KW"/>
</dbReference>
<feature type="transmembrane region" description="Helical" evidence="13">
    <location>
        <begin position="98"/>
        <end position="120"/>
    </location>
</feature>
<keyword evidence="10 13" id="KW-1133">Transmembrane helix</keyword>
<dbReference type="RefSeq" id="WP_054196336.1">
    <property type="nucleotide sequence ID" value="NZ_CABMKQ010000053.1"/>
</dbReference>
<proteinExistence type="inferred from homology"/>
<keyword evidence="9" id="KW-0862">Zinc</keyword>
<evidence type="ECO:0000256" key="4">
    <source>
        <dbReference type="ARBA" id="ARBA00022475"/>
    </source>
</evidence>
<reference evidence="16" key="1">
    <citation type="submission" date="2015-08" db="EMBL/GenBank/DDBJ databases">
        <title>Comparative genomics of the Campylobacter concisus group.</title>
        <authorList>
            <person name="Miller W.G."/>
            <person name="Yee E."/>
            <person name="Chapman M.H."/>
            <person name="Huynh S."/>
            <person name="Bono J.L."/>
            <person name="On S.L.W."/>
            <person name="St Leger J."/>
            <person name="Foster G."/>
            <person name="Parker C.T."/>
        </authorList>
    </citation>
    <scope>NUCLEOTIDE SEQUENCE [LARGE SCALE GENOMIC DNA]</scope>
    <source>
        <strain evidence="16">ATCC 33237</strain>
    </source>
</reference>
<organism evidence="15 16">
    <name type="scientific">Campylobacter concisus</name>
    <dbReference type="NCBI Taxonomy" id="199"/>
    <lineage>
        <taxon>Bacteria</taxon>
        <taxon>Pseudomonadati</taxon>
        <taxon>Campylobacterota</taxon>
        <taxon>Epsilonproteobacteria</taxon>
        <taxon>Campylobacterales</taxon>
        <taxon>Campylobacteraceae</taxon>
        <taxon>Campylobacter</taxon>
    </lineage>
</organism>
<dbReference type="GO" id="GO:0005886">
    <property type="term" value="C:plasma membrane"/>
    <property type="evidence" value="ECO:0007669"/>
    <property type="project" value="UniProtKB-SubCell"/>
</dbReference>
<evidence type="ECO:0000256" key="3">
    <source>
        <dbReference type="ARBA" id="ARBA00007931"/>
    </source>
</evidence>
<feature type="transmembrane region" description="Helical" evidence="13">
    <location>
        <begin position="56"/>
        <end position="78"/>
    </location>
</feature>
<feature type="transmembrane region" description="Helical" evidence="13">
    <location>
        <begin position="182"/>
        <end position="198"/>
    </location>
</feature>
<keyword evidence="11 15" id="KW-0482">Metalloprotease</keyword>
<keyword evidence="4" id="KW-1003">Cell membrane</keyword>
<evidence type="ECO:0000256" key="11">
    <source>
        <dbReference type="ARBA" id="ARBA00023049"/>
    </source>
</evidence>
<dbReference type="GeneID" id="28662267"/>
<feature type="transmembrane region" description="Helical" evidence="13">
    <location>
        <begin position="132"/>
        <end position="152"/>
    </location>
</feature>
<evidence type="ECO:0000256" key="12">
    <source>
        <dbReference type="ARBA" id="ARBA00023136"/>
    </source>
</evidence>
<dbReference type="GO" id="GO:0008237">
    <property type="term" value="F:metallopeptidase activity"/>
    <property type="evidence" value="ECO:0007669"/>
    <property type="project" value="UniProtKB-KW"/>
</dbReference>
<evidence type="ECO:0000256" key="8">
    <source>
        <dbReference type="ARBA" id="ARBA00022801"/>
    </source>
</evidence>
<gene>
    <name evidence="15" type="ORF">CCON33237_0593</name>
</gene>
<evidence type="ECO:0000256" key="13">
    <source>
        <dbReference type="SAM" id="Phobius"/>
    </source>
</evidence>
<evidence type="ECO:0000256" key="9">
    <source>
        <dbReference type="ARBA" id="ARBA00022833"/>
    </source>
</evidence>
<dbReference type="PANTHER" id="PTHR35864">
    <property type="entry name" value="ZINC METALLOPROTEASE MJ0611-RELATED"/>
    <property type="match status" value="1"/>
</dbReference>
<keyword evidence="8" id="KW-0378">Hydrolase</keyword>
<evidence type="ECO:0000256" key="10">
    <source>
        <dbReference type="ARBA" id="ARBA00022989"/>
    </source>
</evidence>